<evidence type="ECO:0000313" key="2">
    <source>
        <dbReference type="EMBL" id="QNM00387.1"/>
    </source>
</evidence>
<dbReference type="GO" id="GO:0004222">
    <property type="term" value="F:metalloendopeptidase activity"/>
    <property type="evidence" value="ECO:0007669"/>
    <property type="project" value="InterPro"/>
</dbReference>
<feature type="transmembrane region" description="Helical" evidence="1">
    <location>
        <begin position="211"/>
        <end position="235"/>
    </location>
</feature>
<dbReference type="KEGG" id="wcp:H9Q76_03650"/>
<protein>
    <submittedName>
        <fullName evidence="2">Uncharacterized protein</fullName>
    </submittedName>
</protein>
<dbReference type="GO" id="GO:0005737">
    <property type="term" value="C:cytoplasm"/>
    <property type="evidence" value="ECO:0007669"/>
    <property type="project" value="TreeGrafter"/>
</dbReference>
<dbReference type="PANTHER" id="PTHR13325:SF3">
    <property type="entry name" value="MEMBRANE-BOUND TRANSCRIPTION FACTOR SITE-2 PROTEASE"/>
    <property type="match status" value="1"/>
</dbReference>
<accession>A0A7G9FPA5</accession>
<dbReference type="Proteomes" id="UP000515819">
    <property type="component" value="Chromosome"/>
</dbReference>
<proteinExistence type="predicted"/>
<feature type="transmembrane region" description="Helical" evidence="1">
    <location>
        <begin position="312"/>
        <end position="340"/>
    </location>
</feature>
<feature type="transmembrane region" description="Helical" evidence="1">
    <location>
        <begin position="145"/>
        <end position="168"/>
    </location>
</feature>
<keyword evidence="1" id="KW-1133">Transmembrane helix</keyword>
<sequence length="345" mass="38744">MPKINIDGRYPCKANWVILKSTKNGIAARNCLNQETVKLTDRQAKYLMRLDGNRNPCKIKGFTKQECEEYYDYLDSEVLIRDEGRTLHADGIMLHTVYIPERKYAGTIIPKILNSLLWLTFLPVFLYGLFRISRYDIEFGMNCNYFFANVITGIVGGLLLGMILHEVGHAIACLANIKGAFLEAGFMIRGILPGAYVMIDATDVTNRRKKAQIYLAGIEVNLLLSGLLMILMTSVRENSFLGEWKIAMLYAVVQNVILALINISLVENFDGEHTMRALFGGSIVDAAKANLKQMFSAKKRRNYFRKNGINGIANICTSMVVLVFQIFIPLLILAEISIFVGGVFS</sequence>
<name>A0A7G9FPA5_9FIRM</name>
<reference evidence="2 3" key="1">
    <citation type="submission" date="2020-08" db="EMBL/GenBank/DDBJ databases">
        <authorList>
            <person name="Liu C."/>
            <person name="Sun Q."/>
        </authorList>
    </citation>
    <scope>NUCLEOTIDE SEQUENCE [LARGE SCALE GENOMIC DNA]</scope>
    <source>
        <strain evidence="2 3">NSJ-4</strain>
    </source>
</reference>
<evidence type="ECO:0000256" key="1">
    <source>
        <dbReference type="SAM" id="Phobius"/>
    </source>
</evidence>
<dbReference type="InterPro" id="IPR001193">
    <property type="entry name" value="MBTPS2"/>
</dbReference>
<feature type="transmembrane region" description="Helical" evidence="1">
    <location>
        <begin position="180"/>
        <end position="199"/>
    </location>
</feature>
<dbReference type="GO" id="GO:0031293">
    <property type="term" value="P:membrane protein intracellular domain proteolysis"/>
    <property type="evidence" value="ECO:0007669"/>
    <property type="project" value="TreeGrafter"/>
</dbReference>
<dbReference type="RefSeq" id="WP_249321668.1">
    <property type="nucleotide sequence ID" value="NZ_CP060632.1"/>
</dbReference>
<organism evidence="2 3">
    <name type="scientific">Wujia chipingensis</name>
    <dbReference type="NCBI Taxonomy" id="2763670"/>
    <lineage>
        <taxon>Bacteria</taxon>
        <taxon>Bacillati</taxon>
        <taxon>Bacillota</taxon>
        <taxon>Clostridia</taxon>
        <taxon>Lachnospirales</taxon>
        <taxon>Lachnospiraceae</taxon>
        <taxon>Wujia</taxon>
    </lineage>
</organism>
<gene>
    <name evidence="2" type="ORF">H9Q76_03650</name>
</gene>
<feature type="transmembrane region" description="Helical" evidence="1">
    <location>
        <begin position="247"/>
        <end position="267"/>
    </location>
</feature>
<dbReference type="GO" id="GO:0016020">
    <property type="term" value="C:membrane"/>
    <property type="evidence" value="ECO:0007669"/>
    <property type="project" value="InterPro"/>
</dbReference>
<keyword evidence="1" id="KW-0472">Membrane</keyword>
<dbReference type="AlphaFoldDB" id="A0A7G9FPA5"/>
<keyword evidence="3" id="KW-1185">Reference proteome</keyword>
<feature type="transmembrane region" description="Helical" evidence="1">
    <location>
        <begin position="112"/>
        <end position="133"/>
    </location>
</feature>
<evidence type="ECO:0000313" key="3">
    <source>
        <dbReference type="Proteomes" id="UP000515819"/>
    </source>
</evidence>
<dbReference type="EMBL" id="CP060632">
    <property type="protein sequence ID" value="QNM00387.1"/>
    <property type="molecule type" value="Genomic_DNA"/>
</dbReference>
<keyword evidence="1" id="KW-0812">Transmembrane</keyword>
<dbReference type="PANTHER" id="PTHR13325">
    <property type="entry name" value="PROTEASE M50 MEMBRANE-BOUND TRANSCRIPTION FACTOR SITE 2 PROTEASE"/>
    <property type="match status" value="1"/>
</dbReference>